<comment type="caution">
    <text evidence="1">The sequence shown here is derived from an EMBL/GenBank/DDBJ whole genome shotgun (WGS) entry which is preliminary data.</text>
</comment>
<accession>X0RW37</accession>
<sequence>GFFSPDETIVCCVTGSGFKSIDTIQGEIPAPDVIEPTLKAFSSNFKEVRE</sequence>
<dbReference type="EMBL" id="BARS01007512">
    <property type="protein sequence ID" value="GAF67251.1"/>
    <property type="molecule type" value="Genomic_DNA"/>
</dbReference>
<evidence type="ECO:0000313" key="1">
    <source>
        <dbReference type="EMBL" id="GAF67251.1"/>
    </source>
</evidence>
<proteinExistence type="predicted"/>
<dbReference type="AlphaFoldDB" id="X0RW37"/>
<protein>
    <submittedName>
        <fullName evidence="1">Uncharacterized protein</fullName>
    </submittedName>
</protein>
<gene>
    <name evidence="1" type="ORF">S01H1_14440</name>
</gene>
<dbReference type="Gene3D" id="3.40.50.1100">
    <property type="match status" value="1"/>
</dbReference>
<feature type="non-terminal residue" evidence="1">
    <location>
        <position position="1"/>
    </location>
</feature>
<organism evidence="1">
    <name type="scientific">marine sediment metagenome</name>
    <dbReference type="NCBI Taxonomy" id="412755"/>
    <lineage>
        <taxon>unclassified sequences</taxon>
        <taxon>metagenomes</taxon>
        <taxon>ecological metagenomes</taxon>
    </lineage>
</organism>
<name>X0RW37_9ZZZZ</name>
<reference evidence="1" key="1">
    <citation type="journal article" date="2014" name="Front. Microbiol.">
        <title>High frequency of phylogenetically diverse reductive dehalogenase-homologous genes in deep subseafloor sedimentary metagenomes.</title>
        <authorList>
            <person name="Kawai M."/>
            <person name="Futagami T."/>
            <person name="Toyoda A."/>
            <person name="Takaki Y."/>
            <person name="Nishi S."/>
            <person name="Hori S."/>
            <person name="Arai W."/>
            <person name="Tsubouchi T."/>
            <person name="Morono Y."/>
            <person name="Uchiyama I."/>
            <person name="Ito T."/>
            <person name="Fujiyama A."/>
            <person name="Inagaki F."/>
            <person name="Takami H."/>
        </authorList>
    </citation>
    <scope>NUCLEOTIDE SEQUENCE</scope>
    <source>
        <strain evidence="1">Expedition CK06-06</strain>
    </source>
</reference>
<dbReference type="InterPro" id="IPR036052">
    <property type="entry name" value="TrpB-like_PALP_sf"/>
</dbReference>